<dbReference type="Pfam" id="PF00990">
    <property type="entry name" value="GGDEF"/>
    <property type="match status" value="1"/>
</dbReference>
<dbReference type="InterPro" id="IPR043128">
    <property type="entry name" value="Rev_trsase/Diguanyl_cyclase"/>
</dbReference>
<dbReference type="Gene3D" id="3.30.70.270">
    <property type="match status" value="1"/>
</dbReference>
<keyword evidence="4" id="KW-0597">Phosphoprotein</keyword>
<comment type="cofactor">
    <cofactor evidence="1">
        <name>Mg(2+)</name>
        <dbReference type="ChEBI" id="CHEBI:18420"/>
    </cofactor>
</comment>
<dbReference type="Proteomes" id="UP000254266">
    <property type="component" value="Unassembled WGS sequence"/>
</dbReference>
<dbReference type="PANTHER" id="PTHR45138">
    <property type="entry name" value="REGULATORY COMPONENTS OF SENSORY TRANSDUCTION SYSTEM"/>
    <property type="match status" value="1"/>
</dbReference>
<organism evidence="7 8">
    <name type="scientific">endosymbiont of Galathealinum brachiosum</name>
    <dbReference type="NCBI Taxonomy" id="2200906"/>
    <lineage>
        <taxon>Bacteria</taxon>
        <taxon>Pseudomonadati</taxon>
        <taxon>Pseudomonadota</taxon>
        <taxon>Gammaproteobacteria</taxon>
        <taxon>sulfur-oxidizing symbionts</taxon>
    </lineage>
</organism>
<feature type="domain" description="Response regulatory" evidence="5">
    <location>
        <begin position="14"/>
        <end position="131"/>
    </location>
</feature>
<evidence type="ECO:0000313" key="7">
    <source>
        <dbReference type="EMBL" id="RDH81228.1"/>
    </source>
</evidence>
<dbReference type="InterPro" id="IPR000160">
    <property type="entry name" value="GGDEF_dom"/>
</dbReference>
<reference evidence="7 8" key="1">
    <citation type="journal article" date="2018" name="ISME J.">
        <title>Endosymbiont genomes yield clues of tubeworm success.</title>
        <authorList>
            <person name="Li Y."/>
            <person name="Liles M.R."/>
            <person name="Halanych K.M."/>
        </authorList>
    </citation>
    <scope>NUCLEOTIDE SEQUENCE [LARGE SCALE GENOMIC DNA]</scope>
    <source>
        <strain evidence="7">A1464</strain>
    </source>
</reference>
<dbReference type="CDD" id="cd01949">
    <property type="entry name" value="GGDEF"/>
    <property type="match status" value="1"/>
</dbReference>
<name>A0A370D8K9_9GAMM</name>
<dbReference type="SMART" id="SM00448">
    <property type="entry name" value="REC"/>
    <property type="match status" value="1"/>
</dbReference>
<dbReference type="SUPFAM" id="SSF55073">
    <property type="entry name" value="Nucleotide cyclase"/>
    <property type="match status" value="1"/>
</dbReference>
<dbReference type="FunFam" id="3.30.70.270:FF:000001">
    <property type="entry name" value="Diguanylate cyclase domain protein"/>
    <property type="match status" value="1"/>
</dbReference>
<dbReference type="NCBIfam" id="TIGR00254">
    <property type="entry name" value="GGDEF"/>
    <property type="match status" value="1"/>
</dbReference>
<evidence type="ECO:0000313" key="8">
    <source>
        <dbReference type="Proteomes" id="UP000254266"/>
    </source>
</evidence>
<dbReference type="PROSITE" id="PS50110">
    <property type="entry name" value="RESPONSE_REGULATORY"/>
    <property type="match status" value="1"/>
</dbReference>
<comment type="catalytic activity">
    <reaction evidence="3">
        <text>2 GTP = 3',3'-c-di-GMP + 2 diphosphate</text>
        <dbReference type="Rhea" id="RHEA:24898"/>
        <dbReference type="ChEBI" id="CHEBI:33019"/>
        <dbReference type="ChEBI" id="CHEBI:37565"/>
        <dbReference type="ChEBI" id="CHEBI:58805"/>
        <dbReference type="EC" id="2.7.7.65"/>
    </reaction>
</comment>
<feature type="domain" description="GGDEF" evidence="6">
    <location>
        <begin position="195"/>
        <end position="332"/>
    </location>
</feature>
<evidence type="ECO:0000259" key="5">
    <source>
        <dbReference type="PROSITE" id="PS50110"/>
    </source>
</evidence>
<comment type="caution">
    <text evidence="7">The sequence shown here is derived from an EMBL/GenBank/DDBJ whole genome shotgun (WGS) entry which is preliminary data.</text>
</comment>
<dbReference type="InterPro" id="IPR001789">
    <property type="entry name" value="Sig_transdc_resp-reg_receiver"/>
</dbReference>
<evidence type="ECO:0000259" key="6">
    <source>
        <dbReference type="PROSITE" id="PS50887"/>
    </source>
</evidence>
<evidence type="ECO:0000256" key="3">
    <source>
        <dbReference type="ARBA" id="ARBA00034247"/>
    </source>
</evidence>
<dbReference type="SUPFAM" id="SSF52172">
    <property type="entry name" value="CheY-like"/>
    <property type="match status" value="1"/>
</dbReference>
<dbReference type="GO" id="GO:0000160">
    <property type="term" value="P:phosphorelay signal transduction system"/>
    <property type="evidence" value="ECO:0007669"/>
    <property type="project" value="InterPro"/>
</dbReference>
<dbReference type="SMART" id="SM00267">
    <property type="entry name" value="GGDEF"/>
    <property type="match status" value="1"/>
</dbReference>
<dbReference type="InterPro" id="IPR029787">
    <property type="entry name" value="Nucleotide_cyclase"/>
</dbReference>
<evidence type="ECO:0000256" key="2">
    <source>
        <dbReference type="ARBA" id="ARBA00012528"/>
    </source>
</evidence>
<protein>
    <recommendedName>
        <fullName evidence="2">diguanylate cyclase</fullName>
        <ecNumber evidence="2">2.7.7.65</ecNumber>
    </recommendedName>
</protein>
<dbReference type="InterPro" id="IPR011006">
    <property type="entry name" value="CheY-like_superfamily"/>
</dbReference>
<evidence type="ECO:0000256" key="1">
    <source>
        <dbReference type="ARBA" id="ARBA00001946"/>
    </source>
</evidence>
<keyword evidence="8" id="KW-1185">Reference proteome</keyword>
<dbReference type="Gene3D" id="3.40.50.2300">
    <property type="match status" value="1"/>
</dbReference>
<evidence type="ECO:0000256" key="4">
    <source>
        <dbReference type="PROSITE-ProRule" id="PRU00169"/>
    </source>
</evidence>
<dbReference type="Pfam" id="PF00072">
    <property type="entry name" value="Response_reg"/>
    <property type="match status" value="1"/>
</dbReference>
<sequence length="333" mass="37491">MSKNDIINTDKIIRIMLVDDQPIIAEGIRRMLANETDMELTYIEDPALAIESAVDLDATIILQDLVMPDADGMTLLRFYKANHETRDIPVIVLSSKEEATTKSEAFSYGASDYLVKLPDEIELIARIRSHAKNYILQKERDSAFYALSQLKKQLESSNKQLHKLSMQDGLTGISNRRHFDEQLESDMDDARENQTPVTLILMDIDYFKVFNDSYGHQLGDECLKEVGALLAKACFNPQDMAARYGGEEFVVLLPGTTEINALKVAKRFAESLKKAQIEHKDSDANEYVTVSMGIATHDKGSKYDVKSLIEDADKALYKAKENGRNRVELASEN</sequence>
<dbReference type="GO" id="GO:1902201">
    <property type="term" value="P:negative regulation of bacterial-type flagellum-dependent cell motility"/>
    <property type="evidence" value="ECO:0007669"/>
    <property type="project" value="TreeGrafter"/>
</dbReference>
<dbReference type="PROSITE" id="PS50887">
    <property type="entry name" value="GGDEF"/>
    <property type="match status" value="1"/>
</dbReference>
<dbReference type="AlphaFoldDB" id="A0A370D8K9"/>
<proteinExistence type="predicted"/>
<dbReference type="EC" id="2.7.7.65" evidence="2"/>
<dbReference type="GO" id="GO:0005886">
    <property type="term" value="C:plasma membrane"/>
    <property type="evidence" value="ECO:0007669"/>
    <property type="project" value="TreeGrafter"/>
</dbReference>
<feature type="modified residue" description="4-aspartylphosphate" evidence="4">
    <location>
        <position position="64"/>
    </location>
</feature>
<gene>
    <name evidence="7" type="ORF">DIZ80_14070</name>
</gene>
<dbReference type="PANTHER" id="PTHR45138:SF9">
    <property type="entry name" value="DIGUANYLATE CYCLASE DGCM-RELATED"/>
    <property type="match status" value="1"/>
</dbReference>
<dbReference type="GO" id="GO:0043709">
    <property type="term" value="P:cell adhesion involved in single-species biofilm formation"/>
    <property type="evidence" value="ECO:0007669"/>
    <property type="project" value="TreeGrafter"/>
</dbReference>
<accession>A0A370D8K9</accession>
<dbReference type="EMBL" id="QFXC01000013">
    <property type="protein sequence ID" value="RDH81228.1"/>
    <property type="molecule type" value="Genomic_DNA"/>
</dbReference>
<dbReference type="GO" id="GO:0052621">
    <property type="term" value="F:diguanylate cyclase activity"/>
    <property type="evidence" value="ECO:0007669"/>
    <property type="project" value="UniProtKB-EC"/>
</dbReference>
<dbReference type="InterPro" id="IPR050469">
    <property type="entry name" value="Diguanylate_Cyclase"/>
</dbReference>